<name>A0A2K9ET36_9RHOB</name>
<gene>
    <name evidence="3" type="ORF">CUV01_17335</name>
</gene>
<evidence type="ECO:0000256" key="2">
    <source>
        <dbReference type="SAM" id="Phobius"/>
    </source>
</evidence>
<keyword evidence="2" id="KW-0472">Membrane</keyword>
<evidence type="ECO:0000256" key="1">
    <source>
        <dbReference type="SAM" id="MobiDB-lite"/>
    </source>
</evidence>
<reference evidence="3 4" key="1">
    <citation type="submission" date="2017-12" db="EMBL/GenBank/DDBJ databases">
        <authorList>
            <person name="Hurst M.R.H."/>
        </authorList>
    </citation>
    <scope>NUCLEOTIDE SEQUENCE [LARGE SCALE GENOMIC DNA]</scope>
    <source>
        <strain evidence="3 4">BM15</strain>
    </source>
</reference>
<dbReference type="KEGG" id="paro:CUV01_17335"/>
<dbReference type="Pfam" id="PF09898">
    <property type="entry name" value="DUF2125"/>
    <property type="match status" value="1"/>
</dbReference>
<evidence type="ECO:0008006" key="5">
    <source>
        <dbReference type="Google" id="ProtNLM"/>
    </source>
</evidence>
<dbReference type="Proteomes" id="UP000233742">
    <property type="component" value="Chromosome"/>
</dbReference>
<feature type="transmembrane region" description="Helical" evidence="2">
    <location>
        <begin position="60"/>
        <end position="79"/>
    </location>
</feature>
<feature type="region of interest" description="Disordered" evidence="1">
    <location>
        <begin position="356"/>
        <end position="376"/>
    </location>
</feature>
<proteinExistence type="predicted"/>
<accession>A0A2K9ET36</accession>
<sequence>MTRKPGSHISEPYPKTQQSDDIFRDALSSCFKLGHDAGGSQGPSGPFAYSDAKTGGLMRWLLVIVLVVAAVLGGIWLGGESWLAGRATAALDQRDDLGAAAVNPLREISRVGLRAEQVDYTGRLEDGTDLSVSLPWLELWSRPTSPQAFHATLPEQLSLVVGATPVAMLLDDAQGMLRLSPVNNLAVTRAEISVDSAEIDGQAILNGLAVDAELTGLGYDAPRAANAAYDVSLQLQSLEPAALAAFGAPQLAVPGAISAQGNLRLWLSAAPGRGMLQGRSHQVQPVGLRTDGLELGLGDLRARLVGVVSADAEGRAEGRLALYTADSREWLRAASDAGLIPESAVMLGGAMLQGLSSTPMSAEPATDSASQQDGSQLHAATEFTFPEPATDELRIPIFLRDGQAFLGAIPIGPAPQFLGG</sequence>
<dbReference type="EMBL" id="CP025408">
    <property type="protein sequence ID" value="AUH34905.1"/>
    <property type="molecule type" value="Genomic_DNA"/>
</dbReference>
<dbReference type="InterPro" id="IPR018666">
    <property type="entry name" value="DUF2125"/>
</dbReference>
<dbReference type="AlphaFoldDB" id="A0A2K9ET36"/>
<keyword evidence="2" id="KW-0812">Transmembrane</keyword>
<keyword evidence="4" id="KW-1185">Reference proteome</keyword>
<organism evidence="3 4">
    <name type="scientific">Paracoccus tegillarcae</name>
    <dbReference type="NCBI Taxonomy" id="1529068"/>
    <lineage>
        <taxon>Bacteria</taxon>
        <taxon>Pseudomonadati</taxon>
        <taxon>Pseudomonadota</taxon>
        <taxon>Alphaproteobacteria</taxon>
        <taxon>Rhodobacterales</taxon>
        <taxon>Paracoccaceae</taxon>
        <taxon>Paracoccus</taxon>
    </lineage>
</organism>
<evidence type="ECO:0000313" key="4">
    <source>
        <dbReference type="Proteomes" id="UP000233742"/>
    </source>
</evidence>
<keyword evidence="2" id="KW-1133">Transmembrane helix</keyword>
<evidence type="ECO:0000313" key="3">
    <source>
        <dbReference type="EMBL" id="AUH34905.1"/>
    </source>
</evidence>
<protein>
    <recommendedName>
        <fullName evidence="5">DUF2125 domain-containing protein</fullName>
    </recommendedName>
</protein>